<evidence type="ECO:0000256" key="10">
    <source>
        <dbReference type="ARBA" id="ARBA00023204"/>
    </source>
</evidence>
<reference evidence="16 17" key="1">
    <citation type="submission" date="2024-01" db="EMBL/GenBank/DDBJ databases">
        <title>Genomic insights into the taxonomy and metabolism of the cyanobacterium Pannus brasiliensis CCIBt3594.</title>
        <authorList>
            <person name="Machado M."/>
            <person name="Botero N.B."/>
            <person name="Andreote A.P.D."/>
            <person name="Feitosa A.M.T."/>
            <person name="Popin R."/>
            <person name="Sivonen K."/>
            <person name="Fiore M.F."/>
        </authorList>
    </citation>
    <scope>NUCLEOTIDE SEQUENCE [LARGE SCALE GENOMIC DNA]</scope>
    <source>
        <strain evidence="16 17">CCIBt3594</strain>
    </source>
</reference>
<keyword evidence="3 11" id="KW-0227">DNA damage</keyword>
<dbReference type="Pfam" id="PF18073">
    <property type="entry name" value="Zn_ribbon_LapB"/>
    <property type="match status" value="1"/>
</dbReference>
<dbReference type="InterPro" id="IPR003593">
    <property type="entry name" value="AAA+_ATPase"/>
</dbReference>
<dbReference type="Gene3D" id="3.40.50.300">
    <property type="entry name" value="P-loop containing nucleotide triphosphate hydrolases"/>
    <property type="match status" value="1"/>
</dbReference>
<dbReference type="Pfam" id="PF13541">
    <property type="entry name" value="ChlI"/>
    <property type="match status" value="1"/>
</dbReference>
<dbReference type="InterPro" id="IPR027417">
    <property type="entry name" value="P-loop_NTPase"/>
</dbReference>
<evidence type="ECO:0000256" key="13">
    <source>
        <dbReference type="RuleBase" id="RU003555"/>
    </source>
</evidence>
<keyword evidence="9 11" id="KW-0238">DNA-binding</keyword>
<dbReference type="GO" id="GO:0016787">
    <property type="term" value="F:hydrolase activity"/>
    <property type="evidence" value="ECO:0007669"/>
    <property type="project" value="UniProtKB-KW"/>
</dbReference>
<dbReference type="PROSITE" id="PS50162">
    <property type="entry name" value="RECA_2"/>
    <property type="match status" value="1"/>
</dbReference>
<dbReference type="SMART" id="SM00382">
    <property type="entry name" value="AAA"/>
    <property type="match status" value="1"/>
</dbReference>
<keyword evidence="6 13" id="KW-0862">Zinc</keyword>
<evidence type="ECO:0000256" key="2">
    <source>
        <dbReference type="ARBA" id="ARBA00022741"/>
    </source>
</evidence>
<evidence type="ECO:0000256" key="7">
    <source>
        <dbReference type="ARBA" id="ARBA00022840"/>
    </source>
</evidence>
<keyword evidence="2 11" id="KW-0547">Nucleotide-binding</keyword>
<feature type="compositionally biased region" description="Polar residues" evidence="14">
    <location>
        <begin position="43"/>
        <end position="59"/>
    </location>
</feature>
<comment type="similarity">
    <text evidence="11 13">Belongs to the RecA family. RadA subfamily.</text>
</comment>
<dbReference type="InterPro" id="IPR020588">
    <property type="entry name" value="RecA_ATP-bd"/>
</dbReference>
<dbReference type="PRINTS" id="PR01874">
    <property type="entry name" value="DNAREPAIRADA"/>
</dbReference>
<dbReference type="SUPFAM" id="SSF52540">
    <property type="entry name" value="P-loop containing nucleoside triphosphate hydrolases"/>
    <property type="match status" value="1"/>
</dbReference>
<dbReference type="GO" id="GO:0008270">
    <property type="term" value="F:zinc ion binding"/>
    <property type="evidence" value="ECO:0007669"/>
    <property type="project" value="UniProtKB-KW"/>
</dbReference>
<keyword evidence="4 13" id="KW-0863">Zinc-finger</keyword>
<dbReference type="InterPro" id="IPR020568">
    <property type="entry name" value="Ribosomal_Su5_D2-typ_SF"/>
</dbReference>
<dbReference type="GO" id="GO:0005524">
    <property type="term" value="F:ATP binding"/>
    <property type="evidence" value="ECO:0007669"/>
    <property type="project" value="UniProtKB-UniRule"/>
</dbReference>
<evidence type="ECO:0000256" key="9">
    <source>
        <dbReference type="ARBA" id="ARBA00023125"/>
    </source>
</evidence>
<sequence length="515" mass="55555">MAKSRTVYICSACGAESPQWFGKCPSCETFGTLEEQLIPAGNGNPTRAGWQNSRPNNSGGDREPRPRISVRFSEITQYEQDRFPSGYGEFDRVLGGGIVPGSLVLIGGDPGIGKSTLLLQVTNQLAQRLPRILYVSAEESGQQIKLRAARLGVGVVPVEGEEEESNGNGKNGKKSQPVETPENLDHHLYVLPETDLEEILRELESLKPQVAVIDSIQTLYFGALTSAPGSVAQVRECTSALMQVAKRENITLLIVGHVTKEGAIAGPRVLEHLVDTVLYFEGDRYASHRLLRSVKNRFGATHEIGIFEMVDHGLVEVENPSELFLGNRDEFSPGTATVVACEGTRPIVVELQALVSPTSYASPKRATTGIEYNRLQQILAVLEKRVGIPLSKLDAYVASAGGLGVAEPAADLGVAIAVVASFRDRVVDPRTVLIGEVGLGGQVRLVSQMELRLKEAAKLGFRRAIVPKGQVYPEDTGLEIVPVSKVIEAIVAAIPAQPRFGGEFEGEEGEEFGEE</sequence>
<gene>
    <name evidence="11 16" type="primary">radA</name>
    <name evidence="16" type="ORF">V0288_15710</name>
</gene>
<keyword evidence="10 11" id="KW-0234">DNA repair</keyword>
<dbReference type="HAMAP" id="MF_01498">
    <property type="entry name" value="RadA_bact"/>
    <property type="match status" value="1"/>
</dbReference>
<evidence type="ECO:0000256" key="12">
    <source>
        <dbReference type="NCBIfam" id="TIGR00416"/>
    </source>
</evidence>
<evidence type="ECO:0000256" key="11">
    <source>
        <dbReference type="HAMAP-Rule" id="MF_01498"/>
    </source>
</evidence>
<dbReference type="InterPro" id="IPR004504">
    <property type="entry name" value="DNA_repair_RadA"/>
</dbReference>
<keyword evidence="7 11" id="KW-0067">ATP-binding</keyword>
<comment type="function">
    <text evidence="11">Plays a role in repairing double-strand DNA breaks, probably involving stabilizing or processing branched DNA or blocked replication forks.</text>
</comment>
<feature type="domain" description="RecA family profile 1" evidence="15">
    <location>
        <begin position="79"/>
        <end position="258"/>
    </location>
</feature>
<dbReference type="NCBIfam" id="TIGR00416">
    <property type="entry name" value="sms"/>
    <property type="match status" value="1"/>
</dbReference>
<dbReference type="RefSeq" id="WP_332866058.1">
    <property type="nucleotide sequence ID" value="NZ_JBAFSM010000031.1"/>
</dbReference>
<evidence type="ECO:0000256" key="6">
    <source>
        <dbReference type="ARBA" id="ARBA00022833"/>
    </source>
</evidence>
<comment type="function">
    <text evidence="13">DNA-dependent ATPase involved in processing of recombination intermediates, plays a role in repairing DNA breaks. Stimulates the branch migration of RecA-mediated strand transfer reactions, allowing the 3' invading strand to extend heteroduplex DNA faster. Binds ssDNA in the presence of ADP but not other nucleotides, has ATPase activity that is stimulated by ssDNA and various branched DNA structures, but inhibited by SSB. Does not have RecA's homology-searching function.</text>
</comment>
<dbReference type="GO" id="GO:0003684">
    <property type="term" value="F:damaged DNA binding"/>
    <property type="evidence" value="ECO:0007669"/>
    <property type="project" value="InterPro"/>
</dbReference>
<dbReference type="Proteomes" id="UP001328733">
    <property type="component" value="Unassembled WGS sequence"/>
</dbReference>
<evidence type="ECO:0000313" key="16">
    <source>
        <dbReference type="EMBL" id="MEG3438578.1"/>
    </source>
</evidence>
<dbReference type="SUPFAM" id="SSF54211">
    <property type="entry name" value="Ribosomal protein S5 domain 2-like"/>
    <property type="match status" value="1"/>
</dbReference>
<dbReference type="InterPro" id="IPR014774">
    <property type="entry name" value="KaiC-like_dom"/>
</dbReference>
<evidence type="ECO:0000313" key="17">
    <source>
        <dbReference type="Proteomes" id="UP001328733"/>
    </source>
</evidence>
<organism evidence="16 17">
    <name type="scientific">Pannus brasiliensis CCIBt3594</name>
    <dbReference type="NCBI Taxonomy" id="1427578"/>
    <lineage>
        <taxon>Bacteria</taxon>
        <taxon>Bacillati</taxon>
        <taxon>Cyanobacteriota</taxon>
        <taxon>Cyanophyceae</taxon>
        <taxon>Oscillatoriophycideae</taxon>
        <taxon>Chroococcales</taxon>
        <taxon>Microcystaceae</taxon>
        <taxon>Pannus</taxon>
    </lineage>
</organism>
<evidence type="ECO:0000259" key="15">
    <source>
        <dbReference type="PROSITE" id="PS50162"/>
    </source>
</evidence>
<evidence type="ECO:0000256" key="5">
    <source>
        <dbReference type="ARBA" id="ARBA00022801"/>
    </source>
</evidence>
<dbReference type="InterPro" id="IPR014721">
    <property type="entry name" value="Ribsml_uS5_D2-typ_fold_subgr"/>
</dbReference>
<dbReference type="Gene3D" id="3.30.230.10">
    <property type="match status" value="1"/>
</dbReference>
<accession>A0AAW9QY56</accession>
<name>A0AAW9QY56_9CHRO</name>
<evidence type="ECO:0000256" key="1">
    <source>
        <dbReference type="ARBA" id="ARBA00022723"/>
    </source>
</evidence>
<protein>
    <recommendedName>
        <fullName evidence="11 12">DNA repair protein RadA</fullName>
    </recommendedName>
</protein>
<feature type="region of interest" description="Disordered" evidence="14">
    <location>
        <begin position="158"/>
        <end position="183"/>
    </location>
</feature>
<dbReference type="Pfam" id="PF06745">
    <property type="entry name" value="ATPase"/>
    <property type="match status" value="1"/>
</dbReference>
<dbReference type="PANTHER" id="PTHR32472:SF10">
    <property type="entry name" value="DNA REPAIR PROTEIN RADA-LIKE PROTEIN"/>
    <property type="match status" value="1"/>
</dbReference>
<comment type="caution">
    <text evidence="16">The sequence shown here is derived from an EMBL/GenBank/DDBJ whole genome shotgun (WGS) entry which is preliminary data.</text>
</comment>
<keyword evidence="8 11" id="KW-0346">Stress response</keyword>
<dbReference type="GO" id="GO:0005829">
    <property type="term" value="C:cytosol"/>
    <property type="evidence" value="ECO:0007669"/>
    <property type="project" value="TreeGrafter"/>
</dbReference>
<feature type="binding site" evidence="11">
    <location>
        <begin position="108"/>
        <end position="115"/>
    </location>
    <ligand>
        <name>ATP</name>
        <dbReference type="ChEBI" id="CHEBI:30616"/>
    </ligand>
</feature>
<evidence type="ECO:0000256" key="8">
    <source>
        <dbReference type="ARBA" id="ARBA00023016"/>
    </source>
</evidence>
<dbReference type="GO" id="GO:0000725">
    <property type="term" value="P:recombinational repair"/>
    <property type="evidence" value="ECO:0007669"/>
    <property type="project" value="UniProtKB-UniRule"/>
</dbReference>
<keyword evidence="1 11" id="KW-0479">Metal-binding</keyword>
<evidence type="ECO:0000256" key="14">
    <source>
        <dbReference type="SAM" id="MobiDB-lite"/>
    </source>
</evidence>
<dbReference type="InterPro" id="IPR041166">
    <property type="entry name" value="Rubredoxin_2"/>
</dbReference>
<keyword evidence="17" id="KW-1185">Reference proteome</keyword>
<dbReference type="PANTHER" id="PTHR32472">
    <property type="entry name" value="DNA REPAIR PROTEIN RADA"/>
    <property type="match status" value="1"/>
</dbReference>
<feature type="short sequence motif" description="RadA KNRFG motif" evidence="11">
    <location>
        <begin position="295"/>
        <end position="299"/>
    </location>
</feature>
<comment type="domain">
    <text evidence="11">The middle region has homology to RecA with ATPase motifs including the RadA KNRFG motif, while the C-terminus is homologous to Lon protease.</text>
</comment>
<feature type="region of interest" description="Lon-protease-like" evidence="11">
    <location>
        <begin position="394"/>
        <end position="515"/>
    </location>
</feature>
<feature type="region of interest" description="Disordered" evidence="14">
    <location>
        <begin position="41"/>
        <end position="66"/>
    </location>
</feature>
<dbReference type="EMBL" id="JBAFSM010000031">
    <property type="protein sequence ID" value="MEG3438578.1"/>
    <property type="molecule type" value="Genomic_DNA"/>
</dbReference>
<evidence type="ECO:0000256" key="4">
    <source>
        <dbReference type="ARBA" id="ARBA00022771"/>
    </source>
</evidence>
<dbReference type="CDD" id="cd01121">
    <property type="entry name" value="RadA_SMS_N"/>
    <property type="match status" value="1"/>
</dbReference>
<evidence type="ECO:0000256" key="3">
    <source>
        <dbReference type="ARBA" id="ARBA00022763"/>
    </source>
</evidence>
<proteinExistence type="inferred from homology"/>
<keyword evidence="5" id="KW-0378">Hydrolase</keyword>
<dbReference type="GO" id="GO:0140664">
    <property type="term" value="F:ATP-dependent DNA damage sensor activity"/>
    <property type="evidence" value="ECO:0007669"/>
    <property type="project" value="InterPro"/>
</dbReference>
<dbReference type="AlphaFoldDB" id="A0AAW9QY56"/>